<reference evidence="1 2" key="1">
    <citation type="submission" date="2024-02" db="EMBL/GenBank/DDBJ databases">
        <title>FIRST GENOME SEQUENCES OF Leishmania (Viannia) shawi, Leishmania (Viannia) lindenbergi AND Leishmania (Viannia) utingensis.</title>
        <authorList>
            <person name="Resadore F."/>
            <person name="Custodio M.G.F."/>
            <person name="Boite M.C."/>
            <person name="Cupolillo E."/>
            <person name="Ferreira G.E.M."/>
        </authorList>
    </citation>
    <scope>NUCLEOTIDE SEQUENCE [LARGE SCALE GENOMIC DNA]</scope>
    <source>
        <strain evidence="1 2">MDAS/BR/1979/M5533</strain>
    </source>
</reference>
<evidence type="ECO:0008006" key="3">
    <source>
        <dbReference type="Google" id="ProtNLM"/>
    </source>
</evidence>
<dbReference type="Proteomes" id="UP001501274">
    <property type="component" value="Unassembled WGS sequence"/>
</dbReference>
<organism evidence="1 2">
    <name type="scientific">Leishmania naiffi</name>
    <dbReference type="NCBI Taxonomy" id="5678"/>
    <lineage>
        <taxon>Eukaryota</taxon>
        <taxon>Discoba</taxon>
        <taxon>Euglenozoa</taxon>
        <taxon>Kinetoplastea</taxon>
        <taxon>Metakinetoplastina</taxon>
        <taxon>Trypanosomatida</taxon>
        <taxon>Trypanosomatidae</taxon>
        <taxon>Leishmaniinae</taxon>
        <taxon>Leishmania</taxon>
        <taxon>Leishmania naiffi species complex</taxon>
    </lineage>
</organism>
<name>A0AAW3BFI9_9TRYP</name>
<dbReference type="EMBL" id="JBAMZN010000033">
    <property type="protein sequence ID" value="KAL0520134.1"/>
    <property type="molecule type" value="Genomic_DNA"/>
</dbReference>
<dbReference type="AlphaFoldDB" id="A0AAW3BFI9"/>
<comment type="caution">
    <text evidence="1">The sequence shown here is derived from an EMBL/GenBank/DDBJ whole genome shotgun (WGS) entry which is preliminary data.</text>
</comment>
<keyword evidence="2" id="KW-1185">Reference proteome</keyword>
<accession>A0AAW3BFI9</accession>
<protein>
    <recommendedName>
        <fullName evidence="3">Secreted protein</fullName>
    </recommendedName>
</protein>
<sequence length="62" mass="6414">MVQALVVVFAMTCGDGFDGRDEKAASVRSLCTLSASSSHRHGLYAGASSVAHVPATSRRCTS</sequence>
<gene>
    <name evidence="1" type="ORF">Q4I28_006167</name>
</gene>
<proteinExistence type="predicted"/>
<evidence type="ECO:0000313" key="1">
    <source>
        <dbReference type="EMBL" id="KAL0520134.1"/>
    </source>
</evidence>
<evidence type="ECO:0000313" key="2">
    <source>
        <dbReference type="Proteomes" id="UP001501274"/>
    </source>
</evidence>